<proteinExistence type="predicted"/>
<dbReference type="EC" id="4.4.1.8" evidence="3"/>
<keyword evidence="3" id="KW-0456">Lyase</keyword>
<dbReference type="InterPro" id="IPR051798">
    <property type="entry name" value="Class-II_PLP-Dep_Aminotrans"/>
</dbReference>
<evidence type="ECO:0000313" key="3">
    <source>
        <dbReference type="EMBL" id="MPN64029.1"/>
    </source>
</evidence>
<dbReference type="PANTHER" id="PTHR43525">
    <property type="entry name" value="PROTEIN MALY"/>
    <property type="match status" value="1"/>
</dbReference>
<dbReference type="InterPro" id="IPR015422">
    <property type="entry name" value="PyrdxlP-dep_Trfase_small"/>
</dbReference>
<dbReference type="EMBL" id="VSSQ01144354">
    <property type="protein sequence ID" value="MPN64029.1"/>
    <property type="molecule type" value="Genomic_DNA"/>
</dbReference>
<dbReference type="Gene3D" id="3.90.1150.10">
    <property type="entry name" value="Aspartate Aminotransferase, domain 1"/>
    <property type="match status" value="1"/>
</dbReference>
<reference evidence="3" key="1">
    <citation type="submission" date="2019-08" db="EMBL/GenBank/DDBJ databases">
        <authorList>
            <person name="Kucharzyk K."/>
            <person name="Murdoch R.W."/>
            <person name="Higgins S."/>
            <person name="Loffler F."/>
        </authorList>
    </citation>
    <scope>NUCLEOTIDE SEQUENCE</scope>
</reference>
<sequence>MIAYIQGNIDFTDRFLKERIPAIKAILPQASYLVFLDCRELGLSQPELVSLFVEGAHLALNDGAIFGKEGTGFMRLNVATPRSVLQKALEQLEIACNERQK</sequence>
<name>A0A645JMQ3_9ZZZZ</name>
<dbReference type="GO" id="GO:0016829">
    <property type="term" value="F:lyase activity"/>
    <property type="evidence" value="ECO:0007669"/>
    <property type="project" value="UniProtKB-KW"/>
</dbReference>
<comment type="caution">
    <text evidence="3">The sequence shown here is derived from an EMBL/GenBank/DDBJ whole genome shotgun (WGS) entry which is preliminary data.</text>
</comment>
<dbReference type="InterPro" id="IPR015424">
    <property type="entry name" value="PyrdxlP-dep_Trfase"/>
</dbReference>
<accession>A0A645JMQ3</accession>
<comment type="cofactor">
    <cofactor evidence="1">
        <name>pyridoxal 5'-phosphate</name>
        <dbReference type="ChEBI" id="CHEBI:597326"/>
    </cofactor>
</comment>
<gene>
    <name evidence="3" type="primary">patB_54</name>
    <name evidence="3" type="ORF">SDC9_211798</name>
</gene>
<organism evidence="3">
    <name type="scientific">bioreactor metagenome</name>
    <dbReference type="NCBI Taxonomy" id="1076179"/>
    <lineage>
        <taxon>unclassified sequences</taxon>
        <taxon>metagenomes</taxon>
        <taxon>ecological metagenomes</taxon>
    </lineage>
</organism>
<protein>
    <submittedName>
        <fullName evidence="3">Cystathionine beta-lyase PatB</fullName>
        <ecNumber evidence="3">4.4.1.8</ecNumber>
    </submittedName>
</protein>
<keyword evidence="2" id="KW-0663">Pyridoxal phosphate</keyword>
<dbReference type="AlphaFoldDB" id="A0A645JMQ3"/>
<evidence type="ECO:0000256" key="2">
    <source>
        <dbReference type="ARBA" id="ARBA00022898"/>
    </source>
</evidence>
<evidence type="ECO:0000256" key="1">
    <source>
        <dbReference type="ARBA" id="ARBA00001933"/>
    </source>
</evidence>
<dbReference type="SUPFAM" id="SSF53383">
    <property type="entry name" value="PLP-dependent transferases"/>
    <property type="match status" value="1"/>
</dbReference>
<dbReference type="PANTHER" id="PTHR43525:SF1">
    <property type="entry name" value="PROTEIN MALY"/>
    <property type="match status" value="1"/>
</dbReference>